<proteinExistence type="predicted"/>
<dbReference type="GO" id="GO:0045333">
    <property type="term" value="P:cellular respiration"/>
    <property type="evidence" value="ECO:0007669"/>
    <property type="project" value="UniProtKB-ARBA"/>
</dbReference>
<reference evidence="12" key="2">
    <citation type="submission" date="2022-10" db="EMBL/GenBank/DDBJ databases">
        <authorList>
            <person name="Aires J."/>
            <person name="Mesa V."/>
        </authorList>
    </citation>
    <scope>NUCLEOTIDE SEQUENCE</scope>
    <source>
        <strain evidence="12">Clostridium neonatale JD116</strain>
    </source>
</reference>
<evidence type="ECO:0000256" key="2">
    <source>
        <dbReference type="ARBA" id="ARBA00001964"/>
    </source>
</evidence>
<evidence type="ECO:0000256" key="7">
    <source>
        <dbReference type="ARBA" id="ARBA00023004"/>
    </source>
</evidence>
<evidence type="ECO:0000313" key="12">
    <source>
        <dbReference type="EMBL" id="CAI3689751.1"/>
    </source>
</evidence>
<keyword evidence="6 12" id="KW-0560">Oxidoreductase</keyword>
<comment type="cofactor">
    <cofactor evidence="1">
        <name>Mg(2+)</name>
        <dbReference type="ChEBI" id="CHEBI:18420"/>
    </cofactor>
</comment>
<dbReference type="SUPFAM" id="SSF52518">
    <property type="entry name" value="Thiamin diphosphate-binding fold (THDP-binding)"/>
    <property type="match status" value="1"/>
</dbReference>
<dbReference type="OrthoDB" id="9775140at2"/>
<dbReference type="InterPro" id="IPR011896">
    <property type="entry name" value="OFOB"/>
</dbReference>
<evidence type="ECO:0000259" key="10">
    <source>
        <dbReference type="Pfam" id="PF02775"/>
    </source>
</evidence>
<keyword evidence="7" id="KW-0408">Iron</keyword>
<dbReference type="RefSeq" id="WP_058293799.1">
    <property type="nucleotide sequence ID" value="NZ_CAMRXC010000022.1"/>
</dbReference>
<evidence type="ECO:0000256" key="4">
    <source>
        <dbReference type="ARBA" id="ARBA00022723"/>
    </source>
</evidence>
<dbReference type="EMBL" id="PDCJ01000004">
    <property type="protein sequence ID" value="PEG29310.1"/>
    <property type="molecule type" value="Genomic_DNA"/>
</dbReference>
<reference evidence="13 14" key="1">
    <citation type="submission" date="2017-10" db="EMBL/GenBank/DDBJ databases">
        <title>Effective Description of Clostridium neonatale sp. nov. linked to necrotizing enterocolitis in neonates and a clarification of species assignable to the genus Clostridium (Prazmowski 1880) emend. Lawson and Rainey 2016.</title>
        <authorList>
            <person name="Bernard K."/>
            <person name="Burdz T."/>
            <person name="Wiebe D."/>
            <person name="Balcewich B."/>
            <person name="Alfa M."/>
            <person name="Bernier A.-M."/>
        </authorList>
    </citation>
    <scope>NUCLEOTIDE SEQUENCE [LARGE SCALE GENOMIC DNA]</scope>
    <source>
        <strain evidence="13 14">LCDC99A005</strain>
    </source>
</reference>
<evidence type="ECO:0000256" key="8">
    <source>
        <dbReference type="ARBA" id="ARBA00023014"/>
    </source>
</evidence>
<comment type="cofactor">
    <cofactor evidence="2">
        <name>thiamine diphosphate</name>
        <dbReference type="ChEBI" id="CHEBI:58937"/>
    </cofactor>
</comment>
<name>A0A2A7MCL4_9CLOT</name>
<dbReference type="GO" id="GO:0051536">
    <property type="term" value="F:iron-sulfur cluster binding"/>
    <property type="evidence" value="ECO:0007669"/>
    <property type="project" value="UniProtKB-KW"/>
</dbReference>
<dbReference type="InterPro" id="IPR011766">
    <property type="entry name" value="TPP_enzyme_TPP-bd"/>
</dbReference>
<keyword evidence="9" id="KW-0786">Thiamine pyrophosphate</keyword>
<feature type="domain" description="Thiamine pyrophosphate enzyme TPP-binding" evidence="10">
    <location>
        <begin position="51"/>
        <end position="195"/>
    </location>
</feature>
<feature type="domain" description="Pyruvate ferredoxin oxidoreductase beta subunit C-terminal" evidence="11">
    <location>
        <begin position="199"/>
        <end position="264"/>
    </location>
</feature>
<keyword evidence="14" id="KW-1185">Reference proteome</keyword>
<evidence type="ECO:0000256" key="5">
    <source>
        <dbReference type="ARBA" id="ARBA00022842"/>
    </source>
</evidence>
<organism evidence="13 14">
    <name type="scientific">Clostridium neonatale</name>
    <dbReference type="NCBI Taxonomy" id="137838"/>
    <lineage>
        <taxon>Bacteria</taxon>
        <taxon>Bacillati</taxon>
        <taxon>Bacillota</taxon>
        <taxon>Clostridia</taxon>
        <taxon>Eubacteriales</taxon>
        <taxon>Clostridiaceae</taxon>
        <taxon>Clostridium</taxon>
    </lineage>
</organism>
<evidence type="ECO:0000256" key="9">
    <source>
        <dbReference type="ARBA" id="ARBA00023052"/>
    </source>
</evidence>
<keyword evidence="5" id="KW-0460">Magnesium</keyword>
<protein>
    <submittedName>
        <fullName evidence="13">2-oxoacid ferredoxin oxidoreductase</fullName>
    </submittedName>
    <submittedName>
        <fullName evidence="12">2-oxoglutarate oxidoreductase, subunit beta KorB</fullName>
        <ecNumber evidence="12">1.2.7.3</ecNumber>
    </submittedName>
</protein>
<dbReference type="GO" id="GO:0046872">
    <property type="term" value="F:metal ion binding"/>
    <property type="evidence" value="ECO:0007669"/>
    <property type="project" value="UniProtKB-KW"/>
</dbReference>
<dbReference type="Proteomes" id="UP000220840">
    <property type="component" value="Unassembled WGS sequence"/>
</dbReference>
<evidence type="ECO:0000256" key="3">
    <source>
        <dbReference type="ARBA" id="ARBA00001966"/>
    </source>
</evidence>
<evidence type="ECO:0000256" key="6">
    <source>
        <dbReference type="ARBA" id="ARBA00023002"/>
    </source>
</evidence>
<evidence type="ECO:0000259" key="11">
    <source>
        <dbReference type="Pfam" id="PF12367"/>
    </source>
</evidence>
<comment type="caution">
    <text evidence="13">The sequence shown here is derived from an EMBL/GenBank/DDBJ whole genome shotgun (WGS) entry which is preliminary data.</text>
</comment>
<accession>A0A2A7MCL4</accession>
<dbReference type="PANTHER" id="PTHR48084:SF4">
    <property type="entry name" value="2-OXOGLUTARATE OXIDOREDUCTASE SUBUNIT KORB"/>
    <property type="match status" value="1"/>
</dbReference>
<dbReference type="InterPro" id="IPR032686">
    <property type="entry name" value="PFO_beta_C"/>
</dbReference>
<dbReference type="InterPro" id="IPR051457">
    <property type="entry name" value="2-oxoacid:Fd_oxidoreductase"/>
</dbReference>
<dbReference type="InterPro" id="IPR029061">
    <property type="entry name" value="THDP-binding"/>
</dbReference>
<dbReference type="AlphaFoldDB" id="A0A2A7MCL4"/>
<keyword evidence="8" id="KW-0411">Iron-sulfur</keyword>
<evidence type="ECO:0000256" key="1">
    <source>
        <dbReference type="ARBA" id="ARBA00001946"/>
    </source>
</evidence>
<dbReference type="STRING" id="137838.GCA_001458595_00869"/>
<dbReference type="PANTHER" id="PTHR48084">
    <property type="entry name" value="2-OXOGLUTARATE OXIDOREDUCTASE SUBUNIT KORB-RELATED"/>
    <property type="match status" value="1"/>
</dbReference>
<sequence>MIELKSFNSTDENTWCPGCGNFAILAAIKESLFELGLSPNEVVMVSGIGQAAKTPHYLKANVFNGLHGRALPPAQAIKIVNKKLNVIVVSGDGDTYGEGGNHFLHNIRRNVDIVQLVNNNQIYGLTKGQASPTTARGQTTSMQFEGTYTDPLNPLAVAIAAGATFVARSFSGEKEHLKETIKKAINHKGYALVDILDPCISFNKVNTFKWYKDRVYKLDENYNPKDKIKAFEKAQEFGDDGIPIGIIYLDETKKTYHESHPVLQSGINIIDKKREPEYAQKLLDKFLFND</sequence>
<dbReference type="Gene3D" id="3.40.50.970">
    <property type="match status" value="1"/>
</dbReference>
<dbReference type="Pfam" id="PF12367">
    <property type="entry name" value="PFO_beta_C"/>
    <property type="match status" value="1"/>
</dbReference>
<evidence type="ECO:0000313" key="14">
    <source>
        <dbReference type="Proteomes" id="UP000220840"/>
    </source>
</evidence>
<gene>
    <name evidence="12" type="ORF">CNEO2_830002</name>
    <name evidence="13" type="ORF">CQ394_18245</name>
</gene>
<dbReference type="CDD" id="cd03375">
    <property type="entry name" value="TPP_OGFOR"/>
    <property type="match status" value="1"/>
</dbReference>
<dbReference type="Proteomes" id="UP001189143">
    <property type="component" value="Unassembled WGS sequence"/>
</dbReference>
<dbReference type="EMBL" id="CAMTCP010000285">
    <property type="protein sequence ID" value="CAI3689751.1"/>
    <property type="molecule type" value="Genomic_DNA"/>
</dbReference>
<dbReference type="Pfam" id="PF02775">
    <property type="entry name" value="TPP_enzyme_C"/>
    <property type="match status" value="1"/>
</dbReference>
<dbReference type="GO" id="GO:0030976">
    <property type="term" value="F:thiamine pyrophosphate binding"/>
    <property type="evidence" value="ECO:0007669"/>
    <property type="project" value="InterPro"/>
</dbReference>
<comment type="cofactor">
    <cofactor evidence="3">
        <name>[4Fe-4S] cluster</name>
        <dbReference type="ChEBI" id="CHEBI:49883"/>
    </cofactor>
</comment>
<dbReference type="EC" id="1.2.7.3" evidence="12"/>
<dbReference type="NCBIfam" id="TIGR02177">
    <property type="entry name" value="PorB_KorB"/>
    <property type="match status" value="1"/>
</dbReference>
<evidence type="ECO:0000313" key="13">
    <source>
        <dbReference type="EMBL" id="PEG29310.1"/>
    </source>
</evidence>
<dbReference type="GO" id="GO:0047553">
    <property type="term" value="F:2-oxoglutarate synthase activity"/>
    <property type="evidence" value="ECO:0007669"/>
    <property type="project" value="UniProtKB-EC"/>
</dbReference>
<keyword evidence="4" id="KW-0479">Metal-binding</keyword>